<dbReference type="PANTHER" id="PTHR10683">
    <property type="entry name" value="TRANSALDOLASE"/>
    <property type="match status" value="1"/>
</dbReference>
<dbReference type="GO" id="GO:0016832">
    <property type="term" value="F:aldehyde-lyase activity"/>
    <property type="evidence" value="ECO:0007669"/>
    <property type="project" value="InterPro"/>
</dbReference>
<dbReference type="GO" id="GO:0005975">
    <property type="term" value="P:carbohydrate metabolic process"/>
    <property type="evidence" value="ECO:0007669"/>
    <property type="project" value="InterPro"/>
</dbReference>
<evidence type="ECO:0000313" key="5">
    <source>
        <dbReference type="Proteomes" id="UP000282892"/>
    </source>
</evidence>
<dbReference type="InterPro" id="IPR018225">
    <property type="entry name" value="Transaldolase_AS"/>
</dbReference>
<organism evidence="4 5">
    <name type="scientific">Neobacillus mesonae</name>
    <dbReference type="NCBI Taxonomy" id="1193713"/>
    <lineage>
        <taxon>Bacteria</taxon>
        <taxon>Bacillati</taxon>
        <taxon>Bacillota</taxon>
        <taxon>Bacilli</taxon>
        <taxon>Bacillales</taxon>
        <taxon>Bacillaceae</taxon>
        <taxon>Neobacillus</taxon>
    </lineage>
</organism>
<dbReference type="InterPro" id="IPR013785">
    <property type="entry name" value="Aldolase_TIM"/>
</dbReference>
<protein>
    <submittedName>
        <fullName evidence="4">Transaldolase</fullName>
    </submittedName>
</protein>
<evidence type="ECO:0000256" key="3">
    <source>
        <dbReference type="ARBA" id="ARBA00023270"/>
    </source>
</evidence>
<keyword evidence="2" id="KW-0963">Cytoplasm</keyword>
<keyword evidence="5" id="KW-1185">Reference proteome</keyword>
<evidence type="ECO:0000313" key="4">
    <source>
        <dbReference type="EMBL" id="AZU65097.1"/>
    </source>
</evidence>
<dbReference type="GO" id="GO:0005737">
    <property type="term" value="C:cytoplasm"/>
    <property type="evidence" value="ECO:0007669"/>
    <property type="project" value="UniProtKB-SubCell"/>
</dbReference>
<dbReference type="STRING" id="1193713.GCA_001636315_01349"/>
<evidence type="ECO:0000256" key="1">
    <source>
        <dbReference type="ARBA" id="ARBA00004496"/>
    </source>
</evidence>
<dbReference type="RefSeq" id="WP_066400856.1">
    <property type="nucleotide sequence ID" value="NZ_CP022572.1"/>
</dbReference>
<dbReference type="InterPro" id="IPR033919">
    <property type="entry name" value="TSA/FSA_arc/bac"/>
</dbReference>
<sequence>MEFYIDTADLKEIKSAAELSILDGVTTNPTILSKQNLPPKEVIAEINEMVNGKVWYQVSSDTAQDMISEALEMVSVISRPVIKLPMGLEGLNACHALSKEGIDTNMTLIFSVSQAILAAKAGAAYVSPYVGRVNDTGWSGYQLIKEIVSVYETQKFNTKVIGASLRGTHDIVEMAMLGARAVTMPYKIFSGLFHHPMTDIGRNQFNHDWKEYKEKLMSQSVEG</sequence>
<dbReference type="SUPFAM" id="SSF51569">
    <property type="entry name" value="Aldolase"/>
    <property type="match status" value="1"/>
</dbReference>
<dbReference type="EMBL" id="CP022572">
    <property type="protein sequence ID" value="AZU65097.1"/>
    <property type="molecule type" value="Genomic_DNA"/>
</dbReference>
<reference evidence="4 5" key="1">
    <citation type="submission" date="2017-07" db="EMBL/GenBank/DDBJ databases">
        <title>The complete genome sequence of Bacillus mesonae strain H20-5, an efficient strain improving plant abiotic stress resistance.</title>
        <authorList>
            <person name="Kim S.Y."/>
            <person name="Song H."/>
            <person name="Sang M.K."/>
            <person name="Weon H.-Y."/>
            <person name="Song J."/>
        </authorList>
    </citation>
    <scope>NUCLEOTIDE SEQUENCE [LARGE SCALE GENOMIC DNA]</scope>
    <source>
        <strain evidence="4 5">H20-5</strain>
    </source>
</reference>
<evidence type="ECO:0000256" key="2">
    <source>
        <dbReference type="ARBA" id="ARBA00022490"/>
    </source>
</evidence>
<dbReference type="OrthoDB" id="9807051at2"/>
<dbReference type="KEGG" id="nmk:CHR53_22275"/>
<proteinExistence type="predicted"/>
<dbReference type="Pfam" id="PF00923">
    <property type="entry name" value="TAL_FSA"/>
    <property type="match status" value="1"/>
</dbReference>
<dbReference type="FunFam" id="3.20.20.70:FF:000018">
    <property type="entry name" value="Probable transaldolase"/>
    <property type="match status" value="1"/>
</dbReference>
<dbReference type="Proteomes" id="UP000282892">
    <property type="component" value="Chromosome"/>
</dbReference>
<dbReference type="CDD" id="cd00956">
    <property type="entry name" value="Transaldolase_FSA"/>
    <property type="match status" value="1"/>
</dbReference>
<comment type="subcellular location">
    <subcellularLocation>
        <location evidence="1">Cytoplasm</location>
    </subcellularLocation>
</comment>
<name>A0A3Q9R0Z0_9BACI</name>
<dbReference type="Gene3D" id="3.20.20.70">
    <property type="entry name" value="Aldolase class I"/>
    <property type="match status" value="1"/>
</dbReference>
<gene>
    <name evidence="4" type="ORF">CHR53_22275</name>
</gene>
<dbReference type="InterPro" id="IPR001585">
    <property type="entry name" value="TAL/FSA"/>
</dbReference>
<dbReference type="AlphaFoldDB" id="A0A3Q9R0Z0"/>
<accession>A0A3Q9R0Z0</accession>
<keyword evidence="3" id="KW-0704">Schiff base</keyword>
<dbReference type="PROSITE" id="PS01054">
    <property type="entry name" value="TRANSALDOLASE_1"/>
    <property type="match status" value="1"/>
</dbReference>
<dbReference type="PANTHER" id="PTHR10683:SF40">
    <property type="entry name" value="FRUCTOSE-6-PHOSPHATE ALDOLASE 1-RELATED"/>
    <property type="match status" value="1"/>
</dbReference>